<protein>
    <submittedName>
        <fullName evidence="1">Uncharacterized protein</fullName>
    </submittedName>
</protein>
<dbReference type="EMBL" id="LR798262">
    <property type="protein sequence ID" value="CAB5218629.1"/>
    <property type="molecule type" value="Genomic_DNA"/>
</dbReference>
<organism evidence="1">
    <name type="scientific">uncultured Caudovirales phage</name>
    <dbReference type="NCBI Taxonomy" id="2100421"/>
    <lineage>
        <taxon>Viruses</taxon>
        <taxon>Duplodnaviria</taxon>
        <taxon>Heunggongvirae</taxon>
        <taxon>Uroviricota</taxon>
        <taxon>Caudoviricetes</taxon>
        <taxon>Peduoviridae</taxon>
        <taxon>Maltschvirus</taxon>
        <taxon>Maltschvirus maltsch</taxon>
    </lineage>
</organism>
<sequence>MKTAIDWLVEQLENHNGITKAGFEKCIQQAKAMEKEQRINDINFGHSIPSSVNINYNAYFEYETIEH</sequence>
<accession>A0A6J7WKP7</accession>
<reference evidence="1" key="1">
    <citation type="submission" date="2020-05" db="EMBL/GenBank/DDBJ databases">
        <authorList>
            <person name="Chiriac C."/>
            <person name="Salcher M."/>
            <person name="Ghai R."/>
            <person name="Kavagutti S V."/>
        </authorList>
    </citation>
    <scope>NUCLEOTIDE SEQUENCE</scope>
</reference>
<evidence type="ECO:0000313" key="1">
    <source>
        <dbReference type="EMBL" id="CAB5218629.1"/>
    </source>
</evidence>
<proteinExistence type="predicted"/>
<name>A0A6J7WKP7_9CAUD</name>
<gene>
    <name evidence="1" type="ORF">UFOVP211_43</name>
</gene>